<dbReference type="Proteomes" id="UP000320390">
    <property type="component" value="Chromosome"/>
</dbReference>
<dbReference type="RefSeq" id="WP_145202546.1">
    <property type="nucleotide sequence ID" value="NZ_CP036434.1"/>
</dbReference>
<proteinExistence type="predicted"/>
<reference evidence="1 2" key="1">
    <citation type="submission" date="2019-02" db="EMBL/GenBank/DDBJ databases">
        <title>Deep-cultivation of Planctomycetes and their phenomic and genomic characterization uncovers novel biology.</title>
        <authorList>
            <person name="Wiegand S."/>
            <person name="Jogler M."/>
            <person name="Boedeker C."/>
            <person name="Pinto D."/>
            <person name="Vollmers J."/>
            <person name="Rivas-Marin E."/>
            <person name="Kohn T."/>
            <person name="Peeters S.H."/>
            <person name="Heuer A."/>
            <person name="Rast P."/>
            <person name="Oberbeckmann S."/>
            <person name="Bunk B."/>
            <person name="Jeske O."/>
            <person name="Meyerdierks A."/>
            <person name="Storesund J.E."/>
            <person name="Kallscheuer N."/>
            <person name="Luecker S."/>
            <person name="Lage O.M."/>
            <person name="Pohl T."/>
            <person name="Merkel B.J."/>
            <person name="Hornburger P."/>
            <person name="Mueller R.-W."/>
            <person name="Bruemmer F."/>
            <person name="Labrenz M."/>
            <person name="Spormann A.M."/>
            <person name="Op den Camp H."/>
            <person name="Overmann J."/>
            <person name="Amann R."/>
            <person name="Jetten M.S.M."/>
            <person name="Mascher T."/>
            <person name="Medema M.H."/>
            <person name="Devos D.P."/>
            <person name="Kaster A.-K."/>
            <person name="Ovreas L."/>
            <person name="Rohde M."/>
            <person name="Galperin M.Y."/>
            <person name="Jogler C."/>
        </authorList>
    </citation>
    <scope>NUCLEOTIDE SEQUENCE [LARGE SCALE GENOMIC DNA]</scope>
    <source>
        <strain evidence="1 2">Poly30</strain>
    </source>
</reference>
<dbReference type="AlphaFoldDB" id="A0A518EY17"/>
<name>A0A518EY17_9BACT</name>
<gene>
    <name evidence="1" type="ORF">Poly30_45240</name>
</gene>
<protein>
    <submittedName>
        <fullName evidence="1">Uncharacterized protein</fullName>
    </submittedName>
</protein>
<dbReference type="EMBL" id="CP036434">
    <property type="protein sequence ID" value="QDV08968.1"/>
    <property type="molecule type" value="Genomic_DNA"/>
</dbReference>
<evidence type="ECO:0000313" key="2">
    <source>
        <dbReference type="Proteomes" id="UP000320390"/>
    </source>
</evidence>
<accession>A0A518EY17</accession>
<evidence type="ECO:0000313" key="1">
    <source>
        <dbReference type="EMBL" id="QDV08968.1"/>
    </source>
</evidence>
<sequence>MSTLLEFLKMAAYLGGAFFLLAWIGSGSPKKFGQAVGGGMRRGRRPSKEDPIVDDMGEIGLMGGLGGGEMEDVFVGRHALRRMKIGERERGEDD</sequence>
<organism evidence="1 2">
    <name type="scientific">Saltatorellus ferox</name>
    <dbReference type="NCBI Taxonomy" id="2528018"/>
    <lineage>
        <taxon>Bacteria</taxon>
        <taxon>Pseudomonadati</taxon>
        <taxon>Planctomycetota</taxon>
        <taxon>Planctomycetia</taxon>
        <taxon>Planctomycetia incertae sedis</taxon>
        <taxon>Saltatorellus</taxon>
    </lineage>
</organism>
<keyword evidence="2" id="KW-1185">Reference proteome</keyword>